<gene>
    <name evidence="2" type="ORF">GJW-30_1_00975</name>
</gene>
<dbReference type="AlphaFoldDB" id="A0A0S3PR64"/>
<evidence type="ECO:0000313" key="3">
    <source>
        <dbReference type="Proteomes" id="UP000236884"/>
    </source>
</evidence>
<proteinExistence type="predicted"/>
<feature type="transmembrane region" description="Helical" evidence="1">
    <location>
        <begin position="63"/>
        <end position="88"/>
    </location>
</feature>
<dbReference type="EMBL" id="AP014946">
    <property type="protein sequence ID" value="BAT58450.1"/>
    <property type="molecule type" value="Genomic_DNA"/>
</dbReference>
<keyword evidence="1" id="KW-0812">Transmembrane</keyword>
<keyword evidence="3" id="KW-1185">Reference proteome</keyword>
<accession>A0A0S3PR64</accession>
<evidence type="ECO:0000313" key="2">
    <source>
        <dbReference type="EMBL" id="BAT58450.1"/>
    </source>
</evidence>
<feature type="transmembrane region" description="Helical" evidence="1">
    <location>
        <begin position="94"/>
        <end position="113"/>
    </location>
</feature>
<organism evidence="2 3">
    <name type="scientific">Variibacter gotjawalensis</name>
    <dbReference type="NCBI Taxonomy" id="1333996"/>
    <lineage>
        <taxon>Bacteria</taxon>
        <taxon>Pseudomonadati</taxon>
        <taxon>Pseudomonadota</taxon>
        <taxon>Alphaproteobacteria</taxon>
        <taxon>Hyphomicrobiales</taxon>
        <taxon>Nitrobacteraceae</taxon>
        <taxon>Variibacter</taxon>
    </lineage>
</organism>
<dbReference type="KEGG" id="vgo:GJW-30_1_00975"/>
<dbReference type="RefSeq" id="WP_096352377.1">
    <property type="nucleotide sequence ID" value="NZ_AP014946.1"/>
</dbReference>
<feature type="transmembrane region" description="Helical" evidence="1">
    <location>
        <begin position="28"/>
        <end position="51"/>
    </location>
</feature>
<keyword evidence="1" id="KW-1133">Transmembrane helix</keyword>
<evidence type="ECO:0000256" key="1">
    <source>
        <dbReference type="SAM" id="Phobius"/>
    </source>
</evidence>
<dbReference type="Proteomes" id="UP000236884">
    <property type="component" value="Chromosome"/>
</dbReference>
<sequence length="121" mass="13430">MTITFIWLFEWPTARLVQEGHALQERDIWLYDVLPIIVAGYLMGFVAMMLTRFLFPRARSKPILISVGVCAGAVGLLLIHLSLVIAGRMPDRDIGSLGMILMIVVGVATWSAIRPAFAEEC</sequence>
<reference evidence="2 3" key="1">
    <citation type="submission" date="2015-08" db="EMBL/GenBank/DDBJ databases">
        <title>Investigation of the bacterial diversity of lava forest soil.</title>
        <authorList>
            <person name="Lee J.S."/>
        </authorList>
    </citation>
    <scope>NUCLEOTIDE SEQUENCE [LARGE SCALE GENOMIC DNA]</scope>
    <source>
        <strain evidence="2 3">GJW-30</strain>
    </source>
</reference>
<protein>
    <submittedName>
        <fullName evidence="2">Uncharacterized protein</fullName>
    </submittedName>
</protein>
<name>A0A0S3PR64_9BRAD</name>
<keyword evidence="1" id="KW-0472">Membrane</keyword>